<dbReference type="Proteomes" id="UP000648187">
    <property type="component" value="Unassembled WGS sequence"/>
</dbReference>
<accession>A0A835LG97</accession>
<proteinExistence type="predicted"/>
<gene>
    <name evidence="2" type="ORF">HW555_000515</name>
</gene>
<evidence type="ECO:0000313" key="2">
    <source>
        <dbReference type="EMBL" id="KAF9424376.1"/>
    </source>
</evidence>
<comment type="caution">
    <text evidence="2">The sequence shown here is derived from an EMBL/GenBank/DDBJ whole genome shotgun (WGS) entry which is preliminary data.</text>
</comment>
<reference evidence="2" key="1">
    <citation type="submission" date="2020-08" db="EMBL/GenBank/DDBJ databases">
        <title>Spodoptera exigua strain:BAW_Kor-Di-RS1 Genome sequencing and assembly.</title>
        <authorList>
            <person name="Kim J."/>
            <person name="Nam H.Y."/>
            <person name="Kwon M."/>
            <person name="Choi J.H."/>
            <person name="Cho S.R."/>
            <person name="Kim G.-H."/>
        </authorList>
    </citation>
    <scope>NUCLEOTIDE SEQUENCE</scope>
    <source>
        <strain evidence="2">BAW_Kor-Di-RS1</strain>
        <tissue evidence="2">Whole-body</tissue>
    </source>
</reference>
<evidence type="ECO:0000256" key="1">
    <source>
        <dbReference type="SAM" id="MobiDB-lite"/>
    </source>
</evidence>
<evidence type="ECO:0000313" key="3">
    <source>
        <dbReference type="Proteomes" id="UP000648187"/>
    </source>
</evidence>
<dbReference type="AlphaFoldDB" id="A0A835LG97"/>
<protein>
    <submittedName>
        <fullName evidence="2">Uncharacterized protein</fullName>
    </submittedName>
</protein>
<feature type="compositionally biased region" description="Basic and acidic residues" evidence="1">
    <location>
        <begin position="209"/>
        <end position="241"/>
    </location>
</feature>
<organism evidence="2 3">
    <name type="scientific">Spodoptera exigua</name>
    <name type="common">Beet armyworm</name>
    <name type="synonym">Noctua fulgens</name>
    <dbReference type="NCBI Taxonomy" id="7107"/>
    <lineage>
        <taxon>Eukaryota</taxon>
        <taxon>Metazoa</taxon>
        <taxon>Ecdysozoa</taxon>
        <taxon>Arthropoda</taxon>
        <taxon>Hexapoda</taxon>
        <taxon>Insecta</taxon>
        <taxon>Pterygota</taxon>
        <taxon>Neoptera</taxon>
        <taxon>Endopterygota</taxon>
        <taxon>Lepidoptera</taxon>
        <taxon>Glossata</taxon>
        <taxon>Ditrysia</taxon>
        <taxon>Noctuoidea</taxon>
        <taxon>Noctuidae</taxon>
        <taxon>Amphipyrinae</taxon>
        <taxon>Spodoptera</taxon>
    </lineage>
</organism>
<keyword evidence="3" id="KW-1185">Reference proteome</keyword>
<dbReference type="EMBL" id="JACKWZ010000003">
    <property type="protein sequence ID" value="KAF9424376.1"/>
    <property type="molecule type" value="Genomic_DNA"/>
</dbReference>
<dbReference type="Gene3D" id="3.10.450.50">
    <property type="match status" value="1"/>
</dbReference>
<feature type="region of interest" description="Disordered" evidence="1">
    <location>
        <begin position="184"/>
        <end position="273"/>
    </location>
</feature>
<sequence length="362" mass="41853">MAEVNDRKNAVDWFGALPLPRKLAPLRFLSRPIVHKMSSPATPCKRKLICNQSKFNKTLPENNNNSSIKFSERQQARSFIAWYKRMIDNERYNLALYLSDDAMLEWFGRTIKTRKKVTAFLKYDMQCSRHDFTTVESIDKIQTRQETVQRKNDSILASPLHSPEIIRNKERCHKRRLLRSNCNSPEWAEGCQPQEEISIDNNQKTDNTSSDKEKVKETDHNPLKRSFPEDSEISSKGDGMRKVKRKCVSITPPNPEVGQGDCLPSTSGTDSDRSHDALNAQLPKLAVECNGYIEFTRTRNNRSTEAMKWERKCKVQISYSEDPLNVGEYIIWALRYTDESKCRRNLLAAFEEVAKEEALKKV</sequence>
<feature type="compositionally biased region" description="Polar residues" evidence="1">
    <location>
        <begin position="199"/>
        <end position="208"/>
    </location>
</feature>
<name>A0A835LG97_SPOEX</name>